<dbReference type="STRING" id="883114.HMPREF9709_00710"/>
<dbReference type="RefSeq" id="WP_005398025.1">
    <property type="nucleotide sequence ID" value="NZ_JH601088.1"/>
</dbReference>
<dbReference type="GeneID" id="96998714"/>
<evidence type="ECO:0000313" key="4">
    <source>
        <dbReference type="Proteomes" id="UP000004191"/>
    </source>
</evidence>
<evidence type="ECO:0008006" key="5">
    <source>
        <dbReference type="Google" id="ProtNLM"/>
    </source>
</evidence>
<dbReference type="HOGENOM" id="CLU_1358867_0_0_9"/>
<accession>H3NMZ9</accession>
<keyword evidence="4" id="KW-1185">Reference proteome</keyword>
<evidence type="ECO:0000256" key="1">
    <source>
        <dbReference type="SAM" id="MobiDB-lite"/>
    </source>
</evidence>
<dbReference type="Proteomes" id="UP000004191">
    <property type="component" value="Unassembled WGS sequence"/>
</dbReference>
<organism evidence="3 4">
    <name type="scientific">Helcococcus kunzii ATCC 51366</name>
    <dbReference type="NCBI Taxonomy" id="883114"/>
    <lineage>
        <taxon>Bacteria</taxon>
        <taxon>Bacillati</taxon>
        <taxon>Bacillota</taxon>
        <taxon>Tissierellia</taxon>
        <taxon>Tissierellales</taxon>
        <taxon>Peptoniphilaceae</taxon>
        <taxon>Helcococcus</taxon>
    </lineage>
</organism>
<name>H3NMZ9_9FIRM</name>
<feature type="chain" id="PRO_5003591238" description="Lipoprotein" evidence="2">
    <location>
        <begin position="24"/>
        <end position="201"/>
    </location>
</feature>
<reference evidence="3 4" key="1">
    <citation type="submission" date="2012-01" db="EMBL/GenBank/DDBJ databases">
        <title>The Genome Sequence of Helcococcus kunzii ATCC 51366.</title>
        <authorList>
            <consortium name="The Broad Institute Genome Sequencing Platform"/>
            <person name="Earl A."/>
            <person name="Ward D."/>
            <person name="Feldgarden M."/>
            <person name="Gevers D."/>
            <person name="Huys G."/>
            <person name="Young S.K."/>
            <person name="Zeng Q."/>
            <person name="Gargeya S."/>
            <person name="Fitzgerald M."/>
            <person name="Haas B."/>
            <person name="Abouelleil A."/>
            <person name="Alvarado L."/>
            <person name="Arachchi H.M."/>
            <person name="Berlin A."/>
            <person name="Chapman S.B."/>
            <person name="Gearin G."/>
            <person name="Goldberg J."/>
            <person name="Griggs A."/>
            <person name="Gujja S."/>
            <person name="Hansen M."/>
            <person name="Heiman D."/>
            <person name="Howarth C."/>
            <person name="Larimer J."/>
            <person name="Lui A."/>
            <person name="MacDonald P.J.P."/>
            <person name="McCowen C."/>
            <person name="Montmayeur A."/>
            <person name="Murphy C."/>
            <person name="Neiman D."/>
            <person name="Pearson M."/>
            <person name="Priest M."/>
            <person name="Roberts A."/>
            <person name="Saif S."/>
            <person name="Shea T."/>
            <person name="Sisk P."/>
            <person name="Stolte C."/>
            <person name="Sykes S."/>
            <person name="Wortman J."/>
            <person name="Nusbaum C."/>
            <person name="Birren B."/>
        </authorList>
    </citation>
    <scope>NUCLEOTIDE SEQUENCE [LARGE SCALE GENOMIC DNA]</scope>
    <source>
        <strain evidence="3 4">ATCC 51366</strain>
    </source>
</reference>
<feature type="compositionally biased region" description="Basic and acidic residues" evidence="1">
    <location>
        <begin position="24"/>
        <end position="45"/>
    </location>
</feature>
<feature type="signal peptide" evidence="2">
    <location>
        <begin position="1"/>
        <end position="23"/>
    </location>
</feature>
<dbReference type="EMBL" id="AGEI01000020">
    <property type="protein sequence ID" value="EHR34403.1"/>
    <property type="molecule type" value="Genomic_DNA"/>
</dbReference>
<comment type="caution">
    <text evidence="3">The sequence shown here is derived from an EMBL/GenBank/DDBJ whole genome shotgun (WGS) entry which is preliminary data.</text>
</comment>
<sequence length="201" mass="23051">MKIKALLLSIAVLLLVGCNQKQNNETETKPESNIETKTEVNKENDTKDEDDIANKKINFKSSDLKINEYKFADGTTEQEKKEYTSTMNELFPYGVEWQVKLYNDEISADEYKWSEETIKDLKSTNEQLHKKISEIISYLKSEGFYPNLNSSTCQIFVNENEIQGVVVYTTWISDTDKTVNNFEVHIAPDKSIIVAGIKSVE</sequence>
<proteinExistence type="predicted"/>
<evidence type="ECO:0000313" key="3">
    <source>
        <dbReference type="EMBL" id="EHR34403.1"/>
    </source>
</evidence>
<protein>
    <recommendedName>
        <fullName evidence="5">Lipoprotein</fullName>
    </recommendedName>
</protein>
<evidence type="ECO:0000256" key="2">
    <source>
        <dbReference type="SAM" id="SignalP"/>
    </source>
</evidence>
<dbReference type="PROSITE" id="PS51257">
    <property type="entry name" value="PROKAR_LIPOPROTEIN"/>
    <property type="match status" value="1"/>
</dbReference>
<keyword evidence="2" id="KW-0732">Signal</keyword>
<gene>
    <name evidence="3" type="ORF">HMPREF9709_00710</name>
</gene>
<feature type="region of interest" description="Disordered" evidence="1">
    <location>
        <begin position="23"/>
        <end position="49"/>
    </location>
</feature>
<dbReference type="AlphaFoldDB" id="H3NMZ9"/>